<dbReference type="SUPFAM" id="SSF52283">
    <property type="entry name" value="Formate/glycerate dehydrogenase catalytic domain-like"/>
    <property type="match status" value="1"/>
</dbReference>
<dbReference type="Pfam" id="PF02826">
    <property type="entry name" value="2-Hacid_dh_C"/>
    <property type="match status" value="1"/>
</dbReference>
<evidence type="ECO:0000256" key="2">
    <source>
        <dbReference type="ARBA" id="ARBA00023027"/>
    </source>
</evidence>
<dbReference type="Gene3D" id="3.40.50.720">
    <property type="entry name" value="NAD(P)-binding Rossmann-like Domain"/>
    <property type="match status" value="2"/>
</dbReference>
<dbReference type="SUPFAM" id="SSF51735">
    <property type="entry name" value="NAD(P)-binding Rossmann-fold domains"/>
    <property type="match status" value="1"/>
</dbReference>
<dbReference type="GO" id="GO:0016616">
    <property type="term" value="F:oxidoreductase activity, acting on the CH-OH group of donors, NAD or NADP as acceptor"/>
    <property type="evidence" value="ECO:0007669"/>
    <property type="project" value="InterPro"/>
</dbReference>
<evidence type="ECO:0000256" key="1">
    <source>
        <dbReference type="ARBA" id="ARBA00023002"/>
    </source>
</evidence>
<name>A0A537J6C9_9BACT</name>
<keyword evidence="2" id="KW-0520">NAD</keyword>
<dbReference type="InterPro" id="IPR029753">
    <property type="entry name" value="D-isomer_DH_CS"/>
</dbReference>
<feature type="domain" description="D-isomer specific 2-hydroxyacid dehydrogenase NAD-binding" evidence="3">
    <location>
        <begin position="111"/>
        <end position="285"/>
    </location>
</feature>
<dbReference type="CDD" id="cd05300">
    <property type="entry name" value="2-Hacid_dh_1"/>
    <property type="match status" value="1"/>
</dbReference>
<evidence type="ECO:0000313" key="4">
    <source>
        <dbReference type="EMBL" id="TMI79109.1"/>
    </source>
</evidence>
<proteinExistence type="predicted"/>
<dbReference type="AlphaFoldDB" id="A0A537J6C9"/>
<evidence type="ECO:0000259" key="3">
    <source>
        <dbReference type="Pfam" id="PF02826"/>
    </source>
</evidence>
<dbReference type="EMBL" id="VBAN01000355">
    <property type="protein sequence ID" value="TMI79109.1"/>
    <property type="molecule type" value="Genomic_DNA"/>
</dbReference>
<dbReference type="PANTHER" id="PTHR43333">
    <property type="entry name" value="2-HACID_DH_C DOMAIN-CONTAINING PROTEIN"/>
    <property type="match status" value="1"/>
</dbReference>
<dbReference type="InterPro" id="IPR006140">
    <property type="entry name" value="D-isomer_DH_NAD-bd"/>
</dbReference>
<dbReference type="Proteomes" id="UP000318093">
    <property type="component" value="Unassembled WGS sequence"/>
</dbReference>
<dbReference type="PANTHER" id="PTHR43333:SF1">
    <property type="entry name" value="D-ISOMER SPECIFIC 2-HYDROXYACID DEHYDROGENASE NAD-BINDING DOMAIN-CONTAINING PROTEIN"/>
    <property type="match status" value="1"/>
</dbReference>
<dbReference type="InterPro" id="IPR036291">
    <property type="entry name" value="NAD(P)-bd_dom_sf"/>
</dbReference>
<organism evidence="4 5">
    <name type="scientific">Candidatus Segetimicrobium genomatis</name>
    <dbReference type="NCBI Taxonomy" id="2569760"/>
    <lineage>
        <taxon>Bacteria</taxon>
        <taxon>Bacillati</taxon>
        <taxon>Candidatus Sysuimicrobiota</taxon>
        <taxon>Candidatus Sysuimicrobiia</taxon>
        <taxon>Candidatus Sysuimicrobiales</taxon>
        <taxon>Candidatus Segetimicrobiaceae</taxon>
        <taxon>Candidatus Segetimicrobium</taxon>
    </lineage>
</organism>
<reference evidence="4 5" key="1">
    <citation type="journal article" date="2019" name="Nat. Microbiol.">
        <title>Mediterranean grassland soil C-N compound turnover is dependent on rainfall and depth, and is mediated by genomically divergent microorganisms.</title>
        <authorList>
            <person name="Diamond S."/>
            <person name="Andeer P.F."/>
            <person name="Li Z."/>
            <person name="Crits-Christoph A."/>
            <person name="Burstein D."/>
            <person name="Anantharaman K."/>
            <person name="Lane K.R."/>
            <person name="Thomas B.C."/>
            <person name="Pan C."/>
            <person name="Northen T.R."/>
            <person name="Banfield J.F."/>
        </authorList>
    </citation>
    <scope>NUCLEOTIDE SEQUENCE [LARGE SCALE GENOMIC DNA]</scope>
    <source>
        <strain evidence="4">NP_6</strain>
    </source>
</reference>
<protein>
    <submittedName>
        <fullName evidence="4">D-2-hydroxyacid dehydrogenase</fullName>
    </submittedName>
</protein>
<evidence type="ECO:0000313" key="5">
    <source>
        <dbReference type="Proteomes" id="UP000318093"/>
    </source>
</evidence>
<gene>
    <name evidence="4" type="ORF">E6H03_10880</name>
</gene>
<comment type="caution">
    <text evidence="4">The sequence shown here is derived from an EMBL/GenBank/DDBJ whole genome shotgun (WGS) entry which is preliminary data.</text>
</comment>
<keyword evidence="1" id="KW-0560">Oxidoreductase</keyword>
<dbReference type="PROSITE" id="PS00671">
    <property type="entry name" value="D_2_HYDROXYACID_DH_3"/>
    <property type="match status" value="1"/>
</dbReference>
<dbReference type="GO" id="GO:0051287">
    <property type="term" value="F:NAD binding"/>
    <property type="evidence" value="ECO:0007669"/>
    <property type="project" value="InterPro"/>
</dbReference>
<sequence length="337" mass="36479">MSPPKPVVTVLASARGPRPPGLEPVARLATIRYALSARSLARALTETEVLLIWDFRSASLRDAWPQARRLRWIHVASAGVDAILFPELASSRVILTNARGVFDQAIAEYVLGLVLAFAKGFWETLDLQRRRAWRHRETEHVRGQTALIVGAGGIGRAIGRLARSAGMRVVAVARTARASDPDLGRVVAVGDLGAVLREADYVIVAAPLTSETRGLFGAAAFARMKRTARLINVGRGAIIDEAALLGALRSKRIAGAALDVFSVEPLPKRHPLWDLPGVLVSPHMSGDFVGWAPALSALFVENYQRWRRGEPLLNVVDKALGYVPGAAGESNNRRRLP</sequence>
<accession>A0A537J6C9</accession>